<evidence type="ECO:0000256" key="1">
    <source>
        <dbReference type="SAM" id="Phobius"/>
    </source>
</evidence>
<feature type="transmembrane region" description="Helical" evidence="1">
    <location>
        <begin position="75"/>
        <end position="96"/>
    </location>
</feature>
<dbReference type="AlphaFoldDB" id="A0A3N2PK84"/>
<accession>A0A3N2PK84</accession>
<keyword evidence="3" id="KW-1185">Reference proteome</keyword>
<gene>
    <name evidence="2" type="ORF">SODALDRAFT_74230</name>
</gene>
<sequence length="99" mass="11628">MVNSEWVMIWNKYPECACHGILATSRGFGPKEEVFHMDNAPWHPFTPQRVLPTARSPPSNMNRIWQKPHRYIQTFYVMWACYFAACLSQFCLRGFVRSG</sequence>
<keyword evidence="1" id="KW-1133">Transmembrane helix</keyword>
<proteinExistence type="predicted"/>
<protein>
    <submittedName>
        <fullName evidence="2">Uncharacterized protein</fullName>
    </submittedName>
</protein>
<dbReference type="RefSeq" id="XP_028462744.1">
    <property type="nucleotide sequence ID" value="XM_028615639.1"/>
</dbReference>
<keyword evidence="1" id="KW-0472">Membrane</keyword>
<reference evidence="2 3" key="1">
    <citation type="journal article" date="2018" name="Mol. Ecol.">
        <title>The obligate alkalophilic soda-lake fungus Sodiomyces alkalinus has shifted to a protein diet.</title>
        <authorList>
            <person name="Grum-Grzhimaylo A.A."/>
            <person name="Falkoski D.L."/>
            <person name="van den Heuvel J."/>
            <person name="Valero-Jimenez C.A."/>
            <person name="Min B."/>
            <person name="Choi I.G."/>
            <person name="Lipzen A."/>
            <person name="Daum C.G."/>
            <person name="Aanen D.K."/>
            <person name="Tsang A."/>
            <person name="Henrissat B."/>
            <person name="Bilanenko E.N."/>
            <person name="de Vries R.P."/>
            <person name="van Kan J.A.L."/>
            <person name="Grigoriev I.V."/>
            <person name="Debets A.J.M."/>
        </authorList>
    </citation>
    <scope>NUCLEOTIDE SEQUENCE [LARGE SCALE GENOMIC DNA]</scope>
    <source>
        <strain evidence="2 3">F11</strain>
    </source>
</reference>
<name>A0A3N2PK84_SODAK</name>
<dbReference type="GeneID" id="39584116"/>
<dbReference type="Proteomes" id="UP000272025">
    <property type="component" value="Unassembled WGS sequence"/>
</dbReference>
<organism evidence="2 3">
    <name type="scientific">Sodiomyces alkalinus (strain CBS 110278 / VKM F-3762 / F11)</name>
    <name type="common">Alkaliphilic filamentous fungus</name>
    <dbReference type="NCBI Taxonomy" id="1314773"/>
    <lineage>
        <taxon>Eukaryota</taxon>
        <taxon>Fungi</taxon>
        <taxon>Dikarya</taxon>
        <taxon>Ascomycota</taxon>
        <taxon>Pezizomycotina</taxon>
        <taxon>Sordariomycetes</taxon>
        <taxon>Hypocreomycetidae</taxon>
        <taxon>Glomerellales</taxon>
        <taxon>Plectosphaerellaceae</taxon>
        <taxon>Sodiomyces</taxon>
    </lineage>
</organism>
<evidence type="ECO:0000313" key="3">
    <source>
        <dbReference type="Proteomes" id="UP000272025"/>
    </source>
</evidence>
<dbReference type="EMBL" id="ML119062">
    <property type="protein sequence ID" value="ROT34938.1"/>
    <property type="molecule type" value="Genomic_DNA"/>
</dbReference>
<keyword evidence="1" id="KW-0812">Transmembrane</keyword>
<evidence type="ECO:0000313" key="2">
    <source>
        <dbReference type="EMBL" id="ROT34938.1"/>
    </source>
</evidence>